<evidence type="ECO:0000259" key="11">
    <source>
        <dbReference type="Pfam" id="PF02355"/>
    </source>
</evidence>
<dbReference type="AlphaFoldDB" id="A0A1W1CT42"/>
<organism evidence="14">
    <name type="scientific">hydrothermal vent metagenome</name>
    <dbReference type="NCBI Taxonomy" id="652676"/>
    <lineage>
        <taxon>unclassified sequences</taxon>
        <taxon>metagenomes</taxon>
        <taxon>ecological metagenomes</taxon>
    </lineage>
</organism>
<dbReference type="InterPro" id="IPR048634">
    <property type="entry name" value="SecD_SecF_C"/>
</dbReference>
<gene>
    <name evidence="14" type="ORF">MNB_SV-13-709</name>
</gene>
<dbReference type="Gene3D" id="1.20.1640.10">
    <property type="entry name" value="Multidrug efflux transporter AcrB transmembrane domain"/>
    <property type="match status" value="1"/>
</dbReference>
<dbReference type="PANTHER" id="PTHR30081">
    <property type="entry name" value="PROTEIN-EXPORT MEMBRANE PROTEIN SEC"/>
    <property type="match status" value="1"/>
</dbReference>
<evidence type="ECO:0000256" key="4">
    <source>
        <dbReference type="ARBA" id="ARBA00022519"/>
    </source>
</evidence>
<evidence type="ECO:0000313" key="14">
    <source>
        <dbReference type="EMBL" id="SFV68895.1"/>
    </source>
</evidence>
<feature type="domain" description="SecDF P1 head subdomain" evidence="13">
    <location>
        <begin position="244"/>
        <end position="349"/>
    </location>
</feature>
<keyword evidence="5 10" id="KW-0812">Transmembrane</keyword>
<dbReference type="GO" id="GO:0006886">
    <property type="term" value="P:intracellular protein transport"/>
    <property type="evidence" value="ECO:0007669"/>
    <property type="project" value="InterPro"/>
</dbReference>
<name>A0A1W1CT42_9ZZZZ</name>
<evidence type="ECO:0000259" key="13">
    <source>
        <dbReference type="Pfam" id="PF22599"/>
    </source>
</evidence>
<evidence type="ECO:0000256" key="1">
    <source>
        <dbReference type="ARBA" id="ARBA00004651"/>
    </source>
</evidence>
<comment type="subcellular location">
    <subcellularLocation>
        <location evidence="1">Cell membrane</location>
        <topology evidence="1">Multi-pass membrane protein</topology>
    </subcellularLocation>
</comment>
<keyword evidence="4" id="KW-0997">Cell inner membrane</keyword>
<dbReference type="GO" id="GO:0005886">
    <property type="term" value="C:plasma membrane"/>
    <property type="evidence" value="ECO:0007669"/>
    <property type="project" value="UniProtKB-SubCell"/>
</dbReference>
<dbReference type="Pfam" id="PF02355">
    <property type="entry name" value="SecD_SecF_C"/>
    <property type="match status" value="1"/>
</dbReference>
<proteinExistence type="inferred from homology"/>
<dbReference type="InterPro" id="IPR022813">
    <property type="entry name" value="SecD/SecF_arch_bac"/>
</dbReference>
<feature type="transmembrane region" description="Helical" evidence="10">
    <location>
        <begin position="462"/>
        <end position="488"/>
    </location>
</feature>
<evidence type="ECO:0000256" key="8">
    <source>
        <dbReference type="ARBA" id="ARBA00023010"/>
    </source>
</evidence>
<evidence type="ECO:0000256" key="3">
    <source>
        <dbReference type="ARBA" id="ARBA00022475"/>
    </source>
</evidence>
<dbReference type="InterPro" id="IPR005791">
    <property type="entry name" value="SecD"/>
</dbReference>
<dbReference type="Pfam" id="PF22599">
    <property type="entry name" value="SecDF_P1_head"/>
    <property type="match status" value="1"/>
</dbReference>
<dbReference type="HAMAP" id="MF_01463_B">
    <property type="entry name" value="SecD_B"/>
    <property type="match status" value="1"/>
</dbReference>
<feature type="domain" description="Protein export membrane protein SecD/SecF C-terminal" evidence="11">
    <location>
        <begin position="351"/>
        <end position="520"/>
    </location>
</feature>
<evidence type="ECO:0000256" key="9">
    <source>
        <dbReference type="ARBA" id="ARBA00023136"/>
    </source>
</evidence>
<dbReference type="PANTHER" id="PTHR30081:SF1">
    <property type="entry name" value="PROTEIN TRANSLOCASE SUBUNIT SECD"/>
    <property type="match status" value="1"/>
</dbReference>
<dbReference type="InterPro" id="IPR001036">
    <property type="entry name" value="Acrflvin-R"/>
</dbReference>
<evidence type="ECO:0000256" key="6">
    <source>
        <dbReference type="ARBA" id="ARBA00022927"/>
    </source>
</evidence>
<dbReference type="GO" id="GO:0015450">
    <property type="term" value="F:protein-transporting ATPase activity"/>
    <property type="evidence" value="ECO:0007669"/>
    <property type="project" value="InterPro"/>
</dbReference>
<dbReference type="Pfam" id="PF21760">
    <property type="entry name" value="SecD_1st"/>
    <property type="match status" value="1"/>
</dbReference>
<protein>
    <submittedName>
        <fullName evidence="14">Protein-export membrane protein SecD (TC 3.A.5.1.1)</fullName>
    </submittedName>
</protein>
<sequence length="543" mass="59118">MKTLNYRVVLFAFALLFGIVFSLPNFIDIACADDPKTLEVDESNKTCGKKITLGLDLQGGLHMLLGIKAEVAIESRIKSMAGTIKYIFDDEEIIFDELRMVEGAKITFELLDSDDVTKARALLVKEIEGTTLTANGLKFSLEMTAEEKMRTEQNAIQQAVDTIRNRLNEFGLAEPTVAKQGEDKILVEVPGIKTQEDEQRIRELIARSAHLQLMAVDEERNARVTTMSEAEAKSLGNVILKDINTPETYLLRAIPVLDGSMLTDASVGYDEGNQPVINFTLNGQGAKIFGDFTGKYVGKRMAVVLDNKVYSDPVINERIGGGRVQISGRFSLEEAHDLAIALRSGALLAPVEVLEKRSVGPSLGADSIRSSSLALMLGFVLVVIFMLVYYGMAGVVANVALIGNLFLILAIMSLFGATLTLPGMAGIVLTVGMAVDANVIINERIRELLYQGKSIGKSIEDGYNNAFSAIWDANVTTLIAATVLYVYGTGAIKGFALTMSIGILASMLTAIVGTHGIYQWILPKIDKNKLNFWFGIKEIEGKK</sequence>
<evidence type="ECO:0000256" key="10">
    <source>
        <dbReference type="SAM" id="Phobius"/>
    </source>
</evidence>
<evidence type="ECO:0000256" key="5">
    <source>
        <dbReference type="ARBA" id="ARBA00022692"/>
    </source>
</evidence>
<dbReference type="InterPro" id="IPR055344">
    <property type="entry name" value="SecD_SecF_C_bact"/>
</dbReference>
<keyword evidence="2" id="KW-0813">Transport</keyword>
<dbReference type="InterPro" id="IPR048631">
    <property type="entry name" value="SecD_1st"/>
</dbReference>
<dbReference type="EMBL" id="FPHM01000125">
    <property type="protein sequence ID" value="SFV68895.1"/>
    <property type="molecule type" value="Genomic_DNA"/>
</dbReference>
<accession>A0A1W1CT42</accession>
<evidence type="ECO:0000256" key="7">
    <source>
        <dbReference type="ARBA" id="ARBA00022989"/>
    </source>
</evidence>
<evidence type="ECO:0000256" key="2">
    <source>
        <dbReference type="ARBA" id="ARBA00022448"/>
    </source>
</evidence>
<keyword evidence="8" id="KW-0811">Translocation</keyword>
<evidence type="ECO:0000259" key="12">
    <source>
        <dbReference type="Pfam" id="PF21760"/>
    </source>
</evidence>
<dbReference type="NCBIfam" id="TIGR00916">
    <property type="entry name" value="2A0604s01"/>
    <property type="match status" value="1"/>
</dbReference>
<dbReference type="FunFam" id="3.30.1360.200:FF:000002">
    <property type="entry name" value="Preprotein translocase subunit SecD"/>
    <property type="match status" value="1"/>
</dbReference>
<dbReference type="Gene3D" id="3.30.70.3400">
    <property type="match status" value="1"/>
</dbReference>
<dbReference type="NCBIfam" id="TIGR01129">
    <property type="entry name" value="secD"/>
    <property type="match status" value="1"/>
</dbReference>
<keyword evidence="9 10" id="KW-0472">Membrane</keyword>
<keyword evidence="7 10" id="KW-1133">Transmembrane helix</keyword>
<keyword evidence="3" id="KW-1003">Cell membrane</keyword>
<keyword evidence="6" id="KW-0653">Protein transport</keyword>
<dbReference type="Gene3D" id="3.30.1360.200">
    <property type="match status" value="1"/>
</dbReference>
<feature type="transmembrane region" description="Helical" evidence="10">
    <location>
        <begin position="399"/>
        <end position="417"/>
    </location>
</feature>
<dbReference type="InterPro" id="IPR054384">
    <property type="entry name" value="SecDF_P1_head"/>
</dbReference>
<reference evidence="14" key="1">
    <citation type="submission" date="2016-10" db="EMBL/GenBank/DDBJ databases">
        <authorList>
            <person name="de Groot N.N."/>
        </authorList>
    </citation>
    <scope>NUCLEOTIDE SEQUENCE</scope>
</reference>
<dbReference type="FunFam" id="1.20.1640.10:FF:000004">
    <property type="entry name" value="Protein translocase subunit SecD"/>
    <property type="match status" value="1"/>
</dbReference>
<feature type="domain" description="Protein translocase subunit SecDF P1" evidence="12">
    <location>
        <begin position="156"/>
        <end position="218"/>
    </location>
</feature>
<feature type="transmembrane region" description="Helical" evidence="10">
    <location>
        <begin position="373"/>
        <end position="392"/>
    </location>
</feature>
<dbReference type="PRINTS" id="PR00702">
    <property type="entry name" value="ACRIFLAVINRP"/>
</dbReference>
<dbReference type="SUPFAM" id="SSF82866">
    <property type="entry name" value="Multidrug efflux transporter AcrB transmembrane domain"/>
    <property type="match status" value="1"/>
</dbReference>
<feature type="transmembrane region" description="Helical" evidence="10">
    <location>
        <begin position="494"/>
        <end position="518"/>
    </location>
</feature>